<evidence type="ECO:0000313" key="1">
    <source>
        <dbReference type="EMBL" id="AHF10485.1"/>
    </source>
</evidence>
<organism evidence="1 2">
    <name type="scientific">Dehalobacter restrictus (strain DSM 9455 / PER-K23)</name>
    <dbReference type="NCBI Taxonomy" id="871738"/>
    <lineage>
        <taxon>Bacteria</taxon>
        <taxon>Bacillati</taxon>
        <taxon>Bacillota</taxon>
        <taxon>Clostridia</taxon>
        <taxon>Eubacteriales</taxon>
        <taxon>Desulfitobacteriaceae</taxon>
        <taxon>Dehalobacter</taxon>
    </lineage>
</organism>
<sequence length="294" mass="34320">MYQLKKCALCGTETELELSHIVPKMVMRALKKTAVGNIRNMDNPNVPAQDSEKHHMLCASCEDLFSEKETYFANTLFHPYQKKERIQFDYDSRLHYFLTSLSWRSLYLDLLDFTGNHVVGLDAFEHLISCEWNMREYLLNKRSDIGTIEHHIFFFEKIKEISGNTEVTWVRPHATFHRGIQSYTFCYEDDRTYGTITNMMGIMLITLYSKGSRENWDRTQIVNGNGRIEAKDQHITSVVGNEFTNILKTAQEASDSMSDKQKEKIIENLKAKAGQVKNYPIFQDWISDRELDKD</sequence>
<dbReference type="RefSeq" id="WP_025206009.1">
    <property type="nucleotide sequence ID" value="NZ_CP007033.1"/>
</dbReference>
<keyword evidence="2" id="KW-1185">Reference proteome</keyword>
<reference evidence="1 2" key="1">
    <citation type="journal article" date="2013" name="Stand. Genomic Sci.">
        <title>Complete genome sequence of Dehalobacter restrictus PER-K23(T.).</title>
        <authorList>
            <person name="Kruse T."/>
            <person name="Maillard J."/>
            <person name="Goodwin L."/>
            <person name="Woyke T."/>
            <person name="Teshima H."/>
            <person name="Bruce D."/>
            <person name="Detter C."/>
            <person name="Tapia R."/>
            <person name="Han C."/>
            <person name="Huntemann M."/>
            <person name="Wei C.L."/>
            <person name="Han J."/>
            <person name="Chen A."/>
            <person name="Kyrpides N."/>
            <person name="Szeto E."/>
            <person name="Markowitz V."/>
            <person name="Ivanova N."/>
            <person name="Pagani I."/>
            <person name="Pati A."/>
            <person name="Pitluck S."/>
            <person name="Nolan M."/>
            <person name="Holliger C."/>
            <person name="Smidt H."/>
        </authorList>
    </citation>
    <scope>NUCLEOTIDE SEQUENCE [LARGE SCALE GENOMIC DNA]</scope>
    <source>
        <strain evidence="2">DSM 9455</strain>
    </source>
</reference>
<dbReference type="Proteomes" id="UP000018934">
    <property type="component" value="Chromosome"/>
</dbReference>
<evidence type="ECO:0000313" key="2">
    <source>
        <dbReference type="Proteomes" id="UP000018934"/>
    </source>
</evidence>
<protein>
    <recommendedName>
        <fullName evidence="3">HNH endonuclease</fullName>
    </recommendedName>
</protein>
<accession>A0ABN4BTV0</accession>
<gene>
    <name evidence="1" type="ORF">DEHRE_10820</name>
</gene>
<name>A0ABN4BTV0_DEHRP</name>
<proteinExistence type="predicted"/>
<dbReference type="EMBL" id="CP007033">
    <property type="protein sequence ID" value="AHF10485.1"/>
    <property type="molecule type" value="Genomic_DNA"/>
</dbReference>
<evidence type="ECO:0008006" key="3">
    <source>
        <dbReference type="Google" id="ProtNLM"/>
    </source>
</evidence>